<dbReference type="Gene3D" id="3.30.1780.10">
    <property type="entry name" value="ornithine cyclodeaminase, domain 1"/>
    <property type="match status" value="1"/>
</dbReference>
<dbReference type="InterPro" id="IPR023401">
    <property type="entry name" value="ODC_N"/>
</dbReference>
<dbReference type="RefSeq" id="WP_377833247.1">
    <property type="nucleotide sequence ID" value="NZ_JBHRSK010000007.1"/>
</dbReference>
<dbReference type="SUPFAM" id="SSF51735">
    <property type="entry name" value="NAD(P)-binding Rossmann-fold domains"/>
    <property type="match status" value="1"/>
</dbReference>
<accession>A0ABV7AIG6</accession>
<organism evidence="1 2">
    <name type="scientific">Acidimangrovimonas pyrenivorans</name>
    <dbReference type="NCBI Taxonomy" id="2030798"/>
    <lineage>
        <taxon>Bacteria</taxon>
        <taxon>Pseudomonadati</taxon>
        <taxon>Pseudomonadota</taxon>
        <taxon>Alphaproteobacteria</taxon>
        <taxon>Rhodobacterales</taxon>
        <taxon>Paracoccaceae</taxon>
        <taxon>Acidimangrovimonas</taxon>
    </lineage>
</organism>
<evidence type="ECO:0000313" key="2">
    <source>
        <dbReference type="Proteomes" id="UP001595443"/>
    </source>
</evidence>
<proteinExistence type="predicted"/>
<dbReference type="PANTHER" id="PTHR13812:SF19">
    <property type="entry name" value="KETIMINE REDUCTASE MU-CRYSTALLIN"/>
    <property type="match status" value="1"/>
</dbReference>
<protein>
    <submittedName>
        <fullName evidence="1">Ornithine cyclodeaminase</fullName>
    </submittedName>
</protein>
<dbReference type="PANTHER" id="PTHR13812">
    <property type="entry name" value="KETIMINE REDUCTASE MU-CRYSTALLIN"/>
    <property type="match status" value="1"/>
</dbReference>
<dbReference type="EMBL" id="JBHRSK010000007">
    <property type="protein sequence ID" value="MFC2968547.1"/>
    <property type="molecule type" value="Genomic_DNA"/>
</dbReference>
<dbReference type="NCBIfam" id="NF005762">
    <property type="entry name" value="PRK07589.1"/>
    <property type="match status" value="1"/>
</dbReference>
<dbReference type="Proteomes" id="UP001595443">
    <property type="component" value="Unassembled WGS sequence"/>
</dbReference>
<dbReference type="InterPro" id="IPR003462">
    <property type="entry name" value="ODC_Mu_crystall"/>
</dbReference>
<dbReference type="InterPro" id="IPR036291">
    <property type="entry name" value="NAD(P)-bd_dom_sf"/>
</dbReference>
<sequence>MTALNTIPFVSVANMKRLVRDIGLERFLEELAGYIEEDFRNWEGFDKRPRVPAHSPEGVIELMPTSNGELYGCKYVSGYPSNTKVGRQTVTAFGVLSDVASGYPILLTEMTLLTALRTAANSAFAARLLAPKGARTMALIGSGAQCDFQAVAFKALLGIDRLRLYDIDRGAMEKVARNLTPRGFDITLCSSAEEAVQGAEIITTITADIRNATILSDNMIGEGVHINAVGGDSPGKTELQRDILLRSSIFVEYPPQTWIEGEIQQLPEDHPVTQLWQVVRGEAPGRTDARQVTLFDSVGFAVEDFAALRYVRDQLAHAPHFEELDFLVDPEDPRDLFGLLGEGDGVQDNAASLRPAS</sequence>
<name>A0ABV7AIG6_9RHOB</name>
<evidence type="ECO:0000313" key="1">
    <source>
        <dbReference type="EMBL" id="MFC2968547.1"/>
    </source>
</evidence>
<reference evidence="2" key="1">
    <citation type="journal article" date="2019" name="Int. J. Syst. Evol. Microbiol.">
        <title>The Global Catalogue of Microorganisms (GCM) 10K type strain sequencing project: providing services to taxonomists for standard genome sequencing and annotation.</title>
        <authorList>
            <consortium name="The Broad Institute Genomics Platform"/>
            <consortium name="The Broad Institute Genome Sequencing Center for Infectious Disease"/>
            <person name="Wu L."/>
            <person name="Ma J."/>
        </authorList>
    </citation>
    <scope>NUCLEOTIDE SEQUENCE [LARGE SCALE GENOMIC DNA]</scope>
    <source>
        <strain evidence="2">KCTC 62192</strain>
    </source>
</reference>
<dbReference type="Pfam" id="PF02423">
    <property type="entry name" value="OCD_Mu_crystall"/>
    <property type="match status" value="1"/>
</dbReference>
<dbReference type="Gene3D" id="3.40.50.720">
    <property type="entry name" value="NAD(P)-binding Rossmann-like Domain"/>
    <property type="match status" value="1"/>
</dbReference>
<gene>
    <name evidence="1" type="ORF">ACFOES_10610</name>
</gene>
<comment type="caution">
    <text evidence="1">The sequence shown here is derived from an EMBL/GenBank/DDBJ whole genome shotgun (WGS) entry which is preliminary data.</text>
</comment>
<keyword evidence="2" id="KW-1185">Reference proteome</keyword>